<evidence type="ECO:0000313" key="5">
    <source>
        <dbReference type="Proteomes" id="UP000824037"/>
    </source>
</evidence>
<accession>A0A9D2J5W8</accession>
<dbReference type="Gene3D" id="3.40.980.10">
    <property type="entry name" value="MoaB/Mog-like domain"/>
    <property type="match status" value="1"/>
</dbReference>
<comment type="caution">
    <text evidence="4">The sequence shown here is derived from an EMBL/GenBank/DDBJ whole genome shotgun (WGS) entry which is preliminary data.</text>
</comment>
<reference evidence="4" key="1">
    <citation type="journal article" date="2021" name="PeerJ">
        <title>Extensive microbial diversity within the chicken gut microbiome revealed by metagenomics and culture.</title>
        <authorList>
            <person name="Gilroy R."/>
            <person name="Ravi A."/>
            <person name="Getino M."/>
            <person name="Pursley I."/>
            <person name="Horton D.L."/>
            <person name="Alikhan N.F."/>
            <person name="Baker D."/>
            <person name="Gharbi K."/>
            <person name="Hall N."/>
            <person name="Watson M."/>
            <person name="Adriaenssens E.M."/>
            <person name="Foster-Nyarko E."/>
            <person name="Jarju S."/>
            <person name="Secka A."/>
            <person name="Antonio M."/>
            <person name="Oren A."/>
            <person name="Chaudhuri R.R."/>
            <person name="La Ragione R."/>
            <person name="Hildebrand F."/>
            <person name="Pallen M.J."/>
        </authorList>
    </citation>
    <scope>NUCLEOTIDE SEQUENCE</scope>
    <source>
        <strain evidence="4">ChiGjej4B4-7305</strain>
    </source>
</reference>
<name>A0A9D2J5W8_9MICO</name>
<dbReference type="CDD" id="cd00886">
    <property type="entry name" value="MogA_MoaB"/>
    <property type="match status" value="1"/>
</dbReference>
<keyword evidence="2" id="KW-0501">Molybdenum cofactor biosynthesis</keyword>
<dbReference type="SUPFAM" id="SSF53218">
    <property type="entry name" value="Molybdenum cofactor biosynthesis proteins"/>
    <property type="match status" value="1"/>
</dbReference>
<gene>
    <name evidence="4" type="ORF">H9815_16165</name>
</gene>
<evidence type="ECO:0000256" key="1">
    <source>
        <dbReference type="ARBA" id="ARBA00005046"/>
    </source>
</evidence>
<comment type="pathway">
    <text evidence="1">Cofactor biosynthesis; molybdopterin biosynthesis.</text>
</comment>
<organism evidence="4 5">
    <name type="scientific">Candidatus Ruania gallistercoris</name>
    <dbReference type="NCBI Taxonomy" id="2838746"/>
    <lineage>
        <taxon>Bacteria</taxon>
        <taxon>Bacillati</taxon>
        <taxon>Actinomycetota</taxon>
        <taxon>Actinomycetes</taxon>
        <taxon>Micrococcales</taxon>
        <taxon>Ruaniaceae</taxon>
        <taxon>Ruania</taxon>
    </lineage>
</organism>
<dbReference type="Proteomes" id="UP000824037">
    <property type="component" value="Unassembled WGS sequence"/>
</dbReference>
<dbReference type="InterPro" id="IPR036425">
    <property type="entry name" value="MoaB/Mog-like_dom_sf"/>
</dbReference>
<dbReference type="SMART" id="SM00852">
    <property type="entry name" value="MoCF_biosynth"/>
    <property type="match status" value="1"/>
</dbReference>
<dbReference type="GO" id="GO:0006777">
    <property type="term" value="P:Mo-molybdopterin cofactor biosynthetic process"/>
    <property type="evidence" value="ECO:0007669"/>
    <property type="project" value="UniProtKB-KW"/>
</dbReference>
<dbReference type="AlphaFoldDB" id="A0A9D2J5W8"/>
<evidence type="ECO:0000256" key="2">
    <source>
        <dbReference type="ARBA" id="ARBA00023150"/>
    </source>
</evidence>
<dbReference type="InterPro" id="IPR051920">
    <property type="entry name" value="MPT_Adenylyltrnsfr/MoaC-Rel"/>
</dbReference>
<evidence type="ECO:0000259" key="3">
    <source>
        <dbReference type="SMART" id="SM00852"/>
    </source>
</evidence>
<dbReference type="EMBL" id="DXBY01000278">
    <property type="protein sequence ID" value="HIZ37312.1"/>
    <property type="molecule type" value="Genomic_DNA"/>
</dbReference>
<dbReference type="PANTHER" id="PTHR43764">
    <property type="entry name" value="MOLYBDENUM COFACTOR BIOSYNTHESIS"/>
    <property type="match status" value="1"/>
</dbReference>
<feature type="domain" description="MoaB/Mog" evidence="3">
    <location>
        <begin position="8"/>
        <end position="151"/>
    </location>
</feature>
<protein>
    <submittedName>
        <fullName evidence="4">MogA/MoaB family molybdenum cofactor biosynthesis protein</fullName>
    </submittedName>
</protein>
<dbReference type="Pfam" id="PF00994">
    <property type="entry name" value="MoCF_biosynth"/>
    <property type="match status" value="1"/>
</dbReference>
<sequence length="160" mass="16323">MADQVQATVITVSDRCARGEREDRSGPEAARRLAEAGYAVAPVLVIPDGEDAVAEAITAAARSGAQLVLTSGGTGVAPRDLTPEGTQKVLDRQLLGVAEEIRRRDAANVPTSALGRGLAGTLGRTFVVNAPGSVGGVSTVVEVILPLVPHVLSQVDGGDH</sequence>
<dbReference type="NCBIfam" id="TIGR00177">
    <property type="entry name" value="molyb_syn"/>
    <property type="match status" value="1"/>
</dbReference>
<dbReference type="PANTHER" id="PTHR43764:SF1">
    <property type="entry name" value="MOLYBDOPTERIN MOLYBDOTRANSFERASE"/>
    <property type="match status" value="1"/>
</dbReference>
<dbReference type="InterPro" id="IPR001453">
    <property type="entry name" value="MoaB/Mog_dom"/>
</dbReference>
<reference evidence="4" key="2">
    <citation type="submission" date="2021-04" db="EMBL/GenBank/DDBJ databases">
        <authorList>
            <person name="Gilroy R."/>
        </authorList>
    </citation>
    <scope>NUCLEOTIDE SEQUENCE</scope>
    <source>
        <strain evidence="4">ChiGjej4B4-7305</strain>
    </source>
</reference>
<evidence type="ECO:0000313" key="4">
    <source>
        <dbReference type="EMBL" id="HIZ37312.1"/>
    </source>
</evidence>
<proteinExistence type="predicted"/>